<comment type="similarity">
    <text evidence="1 10">Belongs to the class-I aminoacyl-tRNA synthetase family.</text>
</comment>
<evidence type="ECO:0000256" key="5">
    <source>
        <dbReference type="ARBA" id="ARBA00022741"/>
    </source>
</evidence>
<name>A0A4V2RX69_9HYPH</name>
<dbReference type="SUPFAM" id="SSF52374">
    <property type="entry name" value="Nucleotidylyl transferase"/>
    <property type="match status" value="1"/>
</dbReference>
<comment type="subcellular location">
    <subcellularLocation>
        <location evidence="10">Cytoplasm</location>
    </subcellularLocation>
</comment>
<keyword evidence="3 10" id="KW-0436">Ligase</keyword>
<feature type="binding site" evidence="10">
    <location>
        <position position="49"/>
    </location>
    <ligand>
        <name>Zn(2+)</name>
        <dbReference type="ChEBI" id="CHEBI:29105"/>
    </ligand>
</feature>
<comment type="cofactor">
    <cofactor evidence="10">
        <name>Zn(2+)</name>
        <dbReference type="ChEBI" id="CHEBI:29105"/>
    </cofactor>
    <text evidence="10">Binds 1 zinc ion per subunit.</text>
</comment>
<dbReference type="Pfam" id="PF23493">
    <property type="entry name" value="CysS_C"/>
    <property type="match status" value="1"/>
</dbReference>
<dbReference type="GO" id="GO:0004817">
    <property type="term" value="F:cysteine-tRNA ligase activity"/>
    <property type="evidence" value="ECO:0007669"/>
    <property type="project" value="UniProtKB-UniRule"/>
</dbReference>
<dbReference type="Gene3D" id="1.20.120.1910">
    <property type="entry name" value="Cysteine-tRNA ligase, C-terminal anti-codon recognition domain"/>
    <property type="match status" value="1"/>
</dbReference>
<dbReference type="InterPro" id="IPR009080">
    <property type="entry name" value="tRNAsynth_Ia_anticodon-bd"/>
</dbReference>
<evidence type="ECO:0000256" key="3">
    <source>
        <dbReference type="ARBA" id="ARBA00022598"/>
    </source>
</evidence>
<feature type="binding site" evidence="10">
    <location>
        <position position="326"/>
    </location>
    <ligand>
        <name>ATP</name>
        <dbReference type="ChEBI" id="CHEBI:30616"/>
    </ligand>
</feature>
<comment type="subunit">
    <text evidence="2 10">Monomer.</text>
</comment>
<evidence type="ECO:0000256" key="6">
    <source>
        <dbReference type="ARBA" id="ARBA00022833"/>
    </source>
</evidence>
<keyword evidence="8 10" id="KW-0648">Protein biosynthesis</keyword>
<sequence length="590" mass="64951">MQIDAQNDALRQAGPEDIQDRGLRLYNTLTRAKDDFRPIDPANVRMYACGPTVYDDAHIGNARPIIVFDTLFRVLRQLYGAAAVTYVRNITDVDDKINARAAERGVTIRDLTEVTARRFHADIRALGVLMPDQVNVEGEPPRFIEPRATEHIVEMRDLIGRLIARDIAYVAEDHVLFSVAAMGRKAGMPRYGALANRTLDEMLAGARVEVAPYKRDPMDFVLWKPSKENEPGWPSPGGIAVPGRPGWHIECSAMSWKHLIQGFAGRIACDPAEANVFDIHAGGIDLVFPHHEDEIAQSCCALDAPRMANYWLHNGFLQVEGQKMSKSLGNFVTIRDLLTSGKFGGPWAGPVIRWAMLETHYRQPIDWTEKRLARAQTELETIAGAIGALQGRFFGGCDITLRRWIADLDQAPPAPFLGFLMDDLNTPGAIGWVRGLIGRMASDLEAAGQVIRALSFLGLVSRQTPLALAAPLGCGQFSPETGMFGFSMSRIWRTAHVNGDARLLESTREELARKKIAIETDANGLVSFRSEADDDPALARVNALVAARADARARKDWAEADRIRDELAAMGAVVKDTKDGGVSIEWVAGQ</sequence>
<reference evidence="13 14" key="1">
    <citation type="submission" date="2019-03" db="EMBL/GenBank/DDBJ databases">
        <title>Genomic Encyclopedia of Type Strains, Phase IV (KMG-IV): sequencing the most valuable type-strain genomes for metagenomic binning, comparative biology and taxonomic classification.</title>
        <authorList>
            <person name="Goeker M."/>
        </authorList>
    </citation>
    <scope>NUCLEOTIDE SEQUENCE [LARGE SCALE GENOMIC DNA]</scope>
    <source>
        <strain evidence="13 14">DSM 22958</strain>
    </source>
</reference>
<keyword evidence="6 10" id="KW-0862">Zinc</keyword>
<dbReference type="InterPro" id="IPR056411">
    <property type="entry name" value="CysS_C"/>
</dbReference>
<protein>
    <recommendedName>
        <fullName evidence="10">Cysteine--tRNA ligase</fullName>
        <ecNumber evidence="10">6.1.1.16</ecNumber>
    </recommendedName>
    <alternativeName>
        <fullName evidence="10">Cysteinyl-tRNA synthetase</fullName>
        <shortName evidence="10">CysRS</shortName>
    </alternativeName>
</protein>
<keyword evidence="4 10" id="KW-0479">Metal-binding</keyword>
<evidence type="ECO:0000256" key="10">
    <source>
        <dbReference type="HAMAP-Rule" id="MF_00041"/>
    </source>
</evidence>
<dbReference type="Pfam" id="PF01406">
    <property type="entry name" value="tRNA-synt_1e"/>
    <property type="match status" value="1"/>
</dbReference>
<keyword evidence="14" id="KW-1185">Reference proteome</keyword>
<comment type="caution">
    <text evidence="13">The sequence shown here is derived from an EMBL/GenBank/DDBJ whole genome shotgun (WGS) entry which is preliminary data.</text>
</comment>
<dbReference type="CDD" id="cd00672">
    <property type="entry name" value="CysRS_core"/>
    <property type="match status" value="1"/>
</dbReference>
<dbReference type="Proteomes" id="UP000294881">
    <property type="component" value="Unassembled WGS sequence"/>
</dbReference>
<keyword evidence="5 10" id="KW-0547">Nucleotide-binding</keyword>
<evidence type="ECO:0000256" key="9">
    <source>
        <dbReference type="ARBA" id="ARBA00023146"/>
    </source>
</evidence>
<evidence type="ECO:0000256" key="8">
    <source>
        <dbReference type="ARBA" id="ARBA00022917"/>
    </source>
</evidence>
<evidence type="ECO:0000256" key="4">
    <source>
        <dbReference type="ARBA" id="ARBA00022723"/>
    </source>
</evidence>
<comment type="catalytic activity">
    <reaction evidence="10">
        <text>tRNA(Cys) + L-cysteine + ATP = L-cysteinyl-tRNA(Cys) + AMP + diphosphate</text>
        <dbReference type="Rhea" id="RHEA:17773"/>
        <dbReference type="Rhea" id="RHEA-COMP:9661"/>
        <dbReference type="Rhea" id="RHEA-COMP:9679"/>
        <dbReference type="ChEBI" id="CHEBI:30616"/>
        <dbReference type="ChEBI" id="CHEBI:33019"/>
        <dbReference type="ChEBI" id="CHEBI:35235"/>
        <dbReference type="ChEBI" id="CHEBI:78442"/>
        <dbReference type="ChEBI" id="CHEBI:78517"/>
        <dbReference type="ChEBI" id="CHEBI:456215"/>
        <dbReference type="EC" id="6.1.1.16"/>
    </reaction>
</comment>
<feature type="short sequence motif" description="'KMSKS' region" evidence="10">
    <location>
        <begin position="323"/>
        <end position="327"/>
    </location>
</feature>
<dbReference type="InterPro" id="IPR015803">
    <property type="entry name" value="Cys-tRNA-ligase"/>
</dbReference>
<dbReference type="NCBIfam" id="TIGR00435">
    <property type="entry name" value="cysS"/>
    <property type="match status" value="1"/>
</dbReference>
<dbReference type="PRINTS" id="PR00983">
    <property type="entry name" value="TRNASYNTHCYS"/>
</dbReference>
<dbReference type="PANTHER" id="PTHR10890">
    <property type="entry name" value="CYSTEINYL-TRNA SYNTHETASE"/>
    <property type="match status" value="1"/>
</dbReference>
<keyword evidence="9 10" id="KW-0030">Aminoacyl-tRNA synthetase</keyword>
<dbReference type="AlphaFoldDB" id="A0A4V2RX69"/>
<evidence type="ECO:0000259" key="12">
    <source>
        <dbReference type="Pfam" id="PF23493"/>
    </source>
</evidence>
<evidence type="ECO:0000256" key="2">
    <source>
        <dbReference type="ARBA" id="ARBA00011245"/>
    </source>
</evidence>
<dbReference type="SUPFAM" id="SSF47323">
    <property type="entry name" value="Anticodon-binding domain of a subclass of class I aminoacyl-tRNA synthetases"/>
    <property type="match status" value="1"/>
</dbReference>
<dbReference type="GO" id="GO:0006423">
    <property type="term" value="P:cysteinyl-tRNA aminoacylation"/>
    <property type="evidence" value="ECO:0007669"/>
    <property type="project" value="UniProtKB-UniRule"/>
</dbReference>
<feature type="short sequence motif" description="'HIGH' region" evidence="10">
    <location>
        <begin position="51"/>
        <end position="61"/>
    </location>
</feature>
<feature type="binding site" evidence="10">
    <location>
        <position position="290"/>
    </location>
    <ligand>
        <name>Zn(2+)</name>
        <dbReference type="ChEBI" id="CHEBI:29105"/>
    </ligand>
</feature>
<dbReference type="Gene3D" id="3.40.50.620">
    <property type="entry name" value="HUPs"/>
    <property type="match status" value="1"/>
</dbReference>
<evidence type="ECO:0000256" key="7">
    <source>
        <dbReference type="ARBA" id="ARBA00022840"/>
    </source>
</evidence>
<organism evidence="13 14">
    <name type="scientific">Camelimonas lactis</name>
    <dbReference type="NCBI Taxonomy" id="659006"/>
    <lineage>
        <taxon>Bacteria</taxon>
        <taxon>Pseudomonadati</taxon>
        <taxon>Pseudomonadota</taxon>
        <taxon>Alphaproteobacteria</taxon>
        <taxon>Hyphomicrobiales</taxon>
        <taxon>Chelatococcaceae</taxon>
        <taxon>Camelimonas</taxon>
    </lineage>
</organism>
<evidence type="ECO:0000259" key="11">
    <source>
        <dbReference type="Pfam" id="PF01406"/>
    </source>
</evidence>
<proteinExistence type="inferred from homology"/>
<feature type="domain" description="tRNA synthetases class I catalytic" evidence="11">
    <location>
        <begin position="36"/>
        <end position="376"/>
    </location>
</feature>
<keyword evidence="7 10" id="KW-0067">ATP-binding</keyword>
<dbReference type="HAMAP" id="MF_00041">
    <property type="entry name" value="Cys_tRNA_synth"/>
    <property type="match status" value="1"/>
</dbReference>
<dbReference type="InterPro" id="IPR032678">
    <property type="entry name" value="tRNA-synt_1_cat_dom"/>
</dbReference>
<dbReference type="GO" id="GO:0005524">
    <property type="term" value="F:ATP binding"/>
    <property type="evidence" value="ECO:0007669"/>
    <property type="project" value="UniProtKB-UniRule"/>
</dbReference>
<keyword evidence="10" id="KW-0963">Cytoplasm</keyword>
<feature type="domain" description="Cysteinyl-tRNA ligase anticodon binding" evidence="12">
    <location>
        <begin position="539"/>
        <end position="579"/>
    </location>
</feature>
<dbReference type="GO" id="GO:0008270">
    <property type="term" value="F:zinc ion binding"/>
    <property type="evidence" value="ECO:0007669"/>
    <property type="project" value="UniProtKB-UniRule"/>
</dbReference>
<dbReference type="EMBL" id="SLWL01000010">
    <property type="protein sequence ID" value="TCO12001.1"/>
    <property type="molecule type" value="Genomic_DNA"/>
</dbReference>
<dbReference type="InterPro" id="IPR024909">
    <property type="entry name" value="Cys-tRNA/MSH_ligase"/>
</dbReference>
<evidence type="ECO:0000313" key="14">
    <source>
        <dbReference type="Proteomes" id="UP000294881"/>
    </source>
</evidence>
<feature type="binding site" evidence="10">
    <location>
        <position position="251"/>
    </location>
    <ligand>
        <name>Zn(2+)</name>
        <dbReference type="ChEBI" id="CHEBI:29105"/>
    </ligand>
</feature>
<dbReference type="InterPro" id="IPR014729">
    <property type="entry name" value="Rossmann-like_a/b/a_fold"/>
</dbReference>
<dbReference type="GO" id="GO:0005829">
    <property type="term" value="C:cytosol"/>
    <property type="evidence" value="ECO:0007669"/>
    <property type="project" value="TreeGrafter"/>
</dbReference>
<accession>A0A4V2RX69</accession>
<feature type="binding site" evidence="10">
    <location>
        <position position="294"/>
    </location>
    <ligand>
        <name>Zn(2+)</name>
        <dbReference type="ChEBI" id="CHEBI:29105"/>
    </ligand>
</feature>
<evidence type="ECO:0000256" key="1">
    <source>
        <dbReference type="ARBA" id="ARBA00005594"/>
    </source>
</evidence>
<evidence type="ECO:0000313" key="13">
    <source>
        <dbReference type="EMBL" id="TCO12001.1"/>
    </source>
</evidence>
<dbReference type="PANTHER" id="PTHR10890:SF3">
    <property type="entry name" value="CYSTEINE--TRNA LIGASE, CYTOPLASMIC"/>
    <property type="match status" value="1"/>
</dbReference>
<gene>
    <name evidence="10" type="primary">cysS</name>
    <name evidence="13" type="ORF">EV666_11039</name>
</gene>
<dbReference type="EC" id="6.1.1.16" evidence="10"/>